<dbReference type="SUPFAM" id="SSF57903">
    <property type="entry name" value="FYVE/PHD zinc finger"/>
    <property type="match status" value="1"/>
</dbReference>
<accession>V5I6N8</accession>
<dbReference type="Gene3D" id="3.30.40.10">
    <property type="entry name" value="Zinc/RING finger domain, C3HC4 (zinc finger)"/>
    <property type="match status" value="1"/>
</dbReference>
<evidence type="ECO:0000259" key="1">
    <source>
        <dbReference type="PROSITE" id="PS50081"/>
    </source>
</evidence>
<dbReference type="EMBL" id="GALX01007860">
    <property type="protein sequence ID" value="JAB60606.1"/>
    <property type="molecule type" value="Transcribed_RNA"/>
</dbReference>
<dbReference type="InterPro" id="IPR013083">
    <property type="entry name" value="Znf_RING/FYVE/PHD"/>
</dbReference>
<name>V5I6N8_ANOGL</name>
<sequence>MGVGGECTDCRKKIGDGDEAYRCDVCDRAIHKACIGLTSSELKCMPLQKRILRMCCSNCQKFITKLPRLISMVEEMNNEMKMLKVMIGKLTVGKTEEELENEDEEKIMSYSAVVEKKKKKEEIVVIKPKDDRQRSSITRGNIQEKIDSCDLGEGVGVSGLKNIQKGVISMRCKSKEPIENV</sequence>
<protein>
    <recommendedName>
        <fullName evidence="1">Phorbol-ester/DAG-type domain-containing protein</fullName>
    </recommendedName>
</protein>
<proteinExistence type="predicted"/>
<dbReference type="PROSITE" id="PS50081">
    <property type="entry name" value="ZF_DAG_PE_2"/>
    <property type="match status" value="1"/>
</dbReference>
<organism evidence="2">
    <name type="scientific">Anoplophora glabripennis</name>
    <name type="common">Asian longhorn beetle</name>
    <name type="synonym">Anoplophora nobilis</name>
    <dbReference type="NCBI Taxonomy" id="217634"/>
    <lineage>
        <taxon>Eukaryota</taxon>
        <taxon>Metazoa</taxon>
        <taxon>Ecdysozoa</taxon>
        <taxon>Arthropoda</taxon>
        <taxon>Hexapoda</taxon>
        <taxon>Insecta</taxon>
        <taxon>Pterygota</taxon>
        <taxon>Neoptera</taxon>
        <taxon>Endopterygota</taxon>
        <taxon>Coleoptera</taxon>
        <taxon>Polyphaga</taxon>
        <taxon>Cucujiformia</taxon>
        <taxon>Chrysomeloidea</taxon>
        <taxon>Cerambycidae</taxon>
        <taxon>Lamiinae</taxon>
        <taxon>Lamiini</taxon>
        <taxon>Anoplophora</taxon>
    </lineage>
</organism>
<reference evidence="2" key="1">
    <citation type="submission" date="2013-07" db="EMBL/GenBank/DDBJ databases">
        <title>Midgut Transcriptome Profiling of Anoplphora glabripennis, a Lignocellulose Degrading, Wood-Boring Cerambycid.</title>
        <authorList>
            <person name="Scully E.D."/>
            <person name="Hoover K."/>
            <person name="Carlson J.E."/>
            <person name="Tien M."/>
            <person name="Geib S.M."/>
        </authorList>
    </citation>
    <scope>NUCLEOTIDE SEQUENCE</scope>
</reference>
<dbReference type="InterPro" id="IPR011011">
    <property type="entry name" value="Znf_FYVE_PHD"/>
</dbReference>
<evidence type="ECO:0000313" key="2">
    <source>
        <dbReference type="EMBL" id="JAB60606.1"/>
    </source>
</evidence>
<feature type="domain" description="Phorbol-ester/DAG-type" evidence="1">
    <location>
        <begin position="1"/>
        <end position="44"/>
    </location>
</feature>
<dbReference type="InterPro" id="IPR002219">
    <property type="entry name" value="PKC_DAG/PE"/>
</dbReference>
<dbReference type="AlphaFoldDB" id="V5I6N8"/>